<dbReference type="AlphaFoldDB" id="A0A9W5RDG0"/>
<comment type="caution">
    <text evidence="3">The sequence shown here is derived from an EMBL/GenBank/DDBJ whole genome shotgun (WGS) entry which is preliminary data.</text>
</comment>
<feature type="region of interest" description="Disordered" evidence="2">
    <location>
        <begin position="1"/>
        <end position="27"/>
    </location>
</feature>
<dbReference type="RefSeq" id="WP_016443546.1">
    <property type="nucleotide sequence ID" value="NZ_KE150266.1"/>
</dbReference>
<feature type="coiled-coil region" evidence="1">
    <location>
        <begin position="322"/>
        <end position="414"/>
    </location>
</feature>
<organism evidence="3 4">
    <name type="scientific">Gleimia europaea ACS-120-V-Col10b</name>
    <dbReference type="NCBI Taxonomy" id="883069"/>
    <lineage>
        <taxon>Bacteria</taxon>
        <taxon>Bacillati</taxon>
        <taxon>Actinomycetota</taxon>
        <taxon>Actinomycetes</taxon>
        <taxon>Actinomycetales</taxon>
        <taxon>Actinomycetaceae</taxon>
        <taxon>Gleimia</taxon>
    </lineage>
</organism>
<evidence type="ECO:0000256" key="2">
    <source>
        <dbReference type="SAM" id="MobiDB-lite"/>
    </source>
</evidence>
<dbReference type="EMBL" id="AGWN01000001">
    <property type="protein sequence ID" value="EPD30434.1"/>
    <property type="molecule type" value="Genomic_DNA"/>
</dbReference>
<evidence type="ECO:0000313" key="4">
    <source>
        <dbReference type="Proteomes" id="UP000014387"/>
    </source>
</evidence>
<evidence type="ECO:0000256" key="1">
    <source>
        <dbReference type="SAM" id="Coils"/>
    </source>
</evidence>
<proteinExistence type="predicted"/>
<gene>
    <name evidence="3" type="ORF">HMPREF9238_00177</name>
</gene>
<accession>A0A9W5RDG0</accession>
<evidence type="ECO:0000313" key="3">
    <source>
        <dbReference type="EMBL" id="EPD30434.1"/>
    </source>
</evidence>
<name>A0A9W5RDG0_9ACTO</name>
<sequence length="435" mass="49242">MSDQKEPISAKAGDPEISATEETKVPKVVVPASSNEDPAAFGRVDDEGNVWVKENGGERQVGSYPDGVPDKPLALYTRRFEDLAAKVNLFEMRLPTLAAREIEQTLKSLDEEIKEPAAVGNLDALRARVAKLHDAAKERKEEALADREAVVVEAESIAAQDPERTQWKNSGQRLRDLLDEWKALQRKGPRLDRADEDALWKRFSSARTRFDRHRRQFFSALDSRQAEVKRVKEALIEEATALQNSTDWGRTSAAYRDLMDRWKAAGRASRKEDDALWKRFREAQQVFFDARRANSEAVDSAYRENLKVKEALLEEAEALLPIDSLEATIKKLRDIQDRWEEAGHVPRADMNRVESRMRAVEKAVRDAEEEQWRRTDPETKARAEGMLGQLADSIAELEADLAKAEADGNEKKVASIRDALATKRAWQEQIQGSVD</sequence>
<evidence type="ECO:0008006" key="5">
    <source>
        <dbReference type="Google" id="ProtNLM"/>
    </source>
</evidence>
<protein>
    <recommendedName>
        <fullName evidence="5">DUF349 domain-containing protein</fullName>
    </recommendedName>
</protein>
<dbReference type="InterPro" id="IPR007139">
    <property type="entry name" value="DUF349"/>
</dbReference>
<keyword evidence="4" id="KW-1185">Reference proteome</keyword>
<reference evidence="3 4" key="1">
    <citation type="submission" date="2013-05" db="EMBL/GenBank/DDBJ databases">
        <title>The Genome Sequence of Actinomyces europaeus ACS-120-V-COL10B.</title>
        <authorList>
            <consortium name="The Broad Institute Genomics Platform"/>
            <person name="Earl A."/>
            <person name="Ward D."/>
            <person name="Feldgarden M."/>
            <person name="Gevers D."/>
            <person name="Saerens B."/>
            <person name="Vaneechoutte M."/>
            <person name="Walker B."/>
            <person name="Young S."/>
            <person name="Zeng Q."/>
            <person name="Gargeya S."/>
            <person name="Fitzgerald M."/>
            <person name="Haas B."/>
            <person name="Abouelleil A."/>
            <person name="Allen A.W."/>
            <person name="Alvarado L."/>
            <person name="Arachchi H.M."/>
            <person name="Berlin A.M."/>
            <person name="Chapman S.B."/>
            <person name="Gainer-Dewar J."/>
            <person name="Goldberg J."/>
            <person name="Griggs A."/>
            <person name="Gujja S."/>
            <person name="Hansen M."/>
            <person name="Howarth C."/>
            <person name="Imamovic A."/>
            <person name="Ireland A."/>
            <person name="Larimer J."/>
            <person name="McCowan C."/>
            <person name="Murphy C."/>
            <person name="Pearson M."/>
            <person name="Poon T.W."/>
            <person name="Priest M."/>
            <person name="Roberts A."/>
            <person name="Saif S."/>
            <person name="Shea T."/>
            <person name="Sisk P."/>
            <person name="Sykes S."/>
            <person name="Wortman J."/>
            <person name="Nusbaum C."/>
            <person name="Birren B."/>
        </authorList>
    </citation>
    <scope>NUCLEOTIDE SEQUENCE [LARGE SCALE GENOMIC DNA]</scope>
    <source>
        <strain evidence="3 4">ACS-120-V-Col10b</strain>
    </source>
</reference>
<dbReference type="Pfam" id="PF03993">
    <property type="entry name" value="DUF349"/>
    <property type="match status" value="3"/>
</dbReference>
<dbReference type="Proteomes" id="UP000014387">
    <property type="component" value="Unassembled WGS sequence"/>
</dbReference>
<keyword evidence="1" id="KW-0175">Coiled coil</keyword>